<dbReference type="PANTHER" id="PTHR30265">
    <property type="entry name" value="RHO-INTERACTING TRANSCRIPTION TERMINATION FACTOR NUSG"/>
    <property type="match status" value="1"/>
</dbReference>
<dbReference type="InterPro" id="IPR043425">
    <property type="entry name" value="NusG-like"/>
</dbReference>
<evidence type="ECO:0000313" key="5">
    <source>
        <dbReference type="EMBL" id="TKB98243.1"/>
    </source>
</evidence>
<dbReference type="NCBIfam" id="NF033644">
    <property type="entry name" value="antiterm_UpxY"/>
    <property type="match status" value="1"/>
</dbReference>
<organism evidence="5 6">
    <name type="scientific">Pedobacter cryotolerans</name>
    <dbReference type="NCBI Taxonomy" id="2571270"/>
    <lineage>
        <taxon>Bacteria</taxon>
        <taxon>Pseudomonadati</taxon>
        <taxon>Bacteroidota</taxon>
        <taxon>Sphingobacteriia</taxon>
        <taxon>Sphingobacteriales</taxon>
        <taxon>Sphingobacteriaceae</taxon>
        <taxon>Pedobacter</taxon>
    </lineage>
</organism>
<comment type="caution">
    <text evidence="5">The sequence shown here is derived from an EMBL/GenBank/DDBJ whole genome shotgun (WGS) entry which is preliminary data.</text>
</comment>
<evidence type="ECO:0000313" key="6">
    <source>
        <dbReference type="Proteomes" id="UP000310477"/>
    </source>
</evidence>
<dbReference type="SUPFAM" id="SSF82679">
    <property type="entry name" value="N-utilization substance G protein NusG, N-terminal domain"/>
    <property type="match status" value="1"/>
</dbReference>
<dbReference type="Gene3D" id="3.30.70.940">
    <property type="entry name" value="NusG, N-terminal domain"/>
    <property type="match status" value="1"/>
</dbReference>
<dbReference type="Proteomes" id="UP000310477">
    <property type="component" value="Unassembled WGS sequence"/>
</dbReference>
<dbReference type="GO" id="GO:0031564">
    <property type="term" value="P:transcription antitermination"/>
    <property type="evidence" value="ECO:0007669"/>
    <property type="project" value="UniProtKB-KW"/>
</dbReference>
<sequence length="168" mass="19469">MIDNSYKWYPIYTRSRAEKKTQEELNRKNIETYLPLIKVEKQWSDRKKITEEPLLRSYLFVYISSKEYTEVLMTYGVSRFIYFTGKIASIPLKQIADLKLLLANNADLELVEHEISLGEKVLIKAGPFKGIIAELVSLKSKKSLVLRLENLGFSILIKTSMAHIEPLK</sequence>
<keyword evidence="6" id="KW-1185">Reference proteome</keyword>
<dbReference type="AlphaFoldDB" id="A0A4U1BYR8"/>
<feature type="domain" description="NusG-like N-terminal" evidence="4">
    <location>
        <begin position="7"/>
        <end position="98"/>
    </location>
</feature>
<dbReference type="RefSeq" id="WP_136877848.1">
    <property type="nucleotide sequence ID" value="NZ_SWBO01000009.1"/>
</dbReference>
<name>A0A4U1BYR8_9SPHI</name>
<gene>
    <name evidence="5" type="ORF">FA045_14780</name>
</gene>
<dbReference type="GO" id="GO:0006354">
    <property type="term" value="P:DNA-templated transcription elongation"/>
    <property type="evidence" value="ECO:0007669"/>
    <property type="project" value="InterPro"/>
</dbReference>
<proteinExistence type="predicted"/>
<evidence type="ECO:0000256" key="3">
    <source>
        <dbReference type="ARBA" id="ARBA00023163"/>
    </source>
</evidence>
<dbReference type="Pfam" id="PF02357">
    <property type="entry name" value="NusG"/>
    <property type="match status" value="1"/>
</dbReference>
<accession>A0A4U1BYR8</accession>
<dbReference type="InterPro" id="IPR006645">
    <property type="entry name" value="NGN-like_dom"/>
</dbReference>
<keyword evidence="3" id="KW-0804">Transcription</keyword>
<dbReference type="PANTHER" id="PTHR30265:SF4">
    <property type="entry name" value="KOW MOTIF FAMILY PROTEIN, EXPRESSED"/>
    <property type="match status" value="1"/>
</dbReference>
<evidence type="ECO:0000256" key="2">
    <source>
        <dbReference type="ARBA" id="ARBA00023015"/>
    </source>
</evidence>
<protein>
    <submittedName>
        <fullName evidence="5">UpxY family transcription antiterminator</fullName>
    </submittedName>
</protein>
<keyword evidence="1" id="KW-0889">Transcription antitermination</keyword>
<dbReference type="CDD" id="cd09895">
    <property type="entry name" value="NGN_SP_UpxY"/>
    <property type="match status" value="1"/>
</dbReference>
<keyword evidence="2" id="KW-0805">Transcription regulation</keyword>
<dbReference type="EMBL" id="SWBO01000009">
    <property type="protein sequence ID" value="TKB98243.1"/>
    <property type="molecule type" value="Genomic_DNA"/>
</dbReference>
<reference evidence="5 6" key="1">
    <citation type="submission" date="2019-04" db="EMBL/GenBank/DDBJ databases">
        <title>Pedobacter sp. AR-2-6 sp. nov., isolated from Arctic soil.</title>
        <authorList>
            <person name="Dahal R.H."/>
            <person name="Kim D.-U."/>
        </authorList>
    </citation>
    <scope>NUCLEOTIDE SEQUENCE [LARGE SCALE GENOMIC DNA]</scope>
    <source>
        <strain evidence="5 6">AR-2-6</strain>
    </source>
</reference>
<dbReference type="InterPro" id="IPR036735">
    <property type="entry name" value="NGN_dom_sf"/>
</dbReference>
<evidence type="ECO:0000256" key="1">
    <source>
        <dbReference type="ARBA" id="ARBA00022814"/>
    </source>
</evidence>
<dbReference type="OrthoDB" id="9796143at2"/>
<evidence type="ECO:0000259" key="4">
    <source>
        <dbReference type="Pfam" id="PF02357"/>
    </source>
</evidence>